<feature type="region of interest" description="Disordered" evidence="1">
    <location>
        <begin position="1"/>
        <end position="24"/>
    </location>
</feature>
<dbReference type="Proteomes" id="UP001066276">
    <property type="component" value="Chromosome 6"/>
</dbReference>
<protein>
    <submittedName>
        <fullName evidence="2">Uncharacterized protein</fullName>
    </submittedName>
</protein>
<name>A0AAV7QZJ1_PLEWA</name>
<keyword evidence="3" id="KW-1185">Reference proteome</keyword>
<sequence>MRAARAGGGAGLTWRAPPPPGEEAMLVHSRRSSAVPAGFDSRLALFGSPWLARQFPARCSAQTPQLLGLRPPQTPPRPVLSGRVAGRAPGGGVVQVKEAVQRQTAADGGFLHQAQGAPLCPRNAQ</sequence>
<evidence type="ECO:0000256" key="1">
    <source>
        <dbReference type="SAM" id="MobiDB-lite"/>
    </source>
</evidence>
<gene>
    <name evidence="2" type="ORF">NDU88_010879</name>
</gene>
<organism evidence="2 3">
    <name type="scientific">Pleurodeles waltl</name>
    <name type="common">Iberian ribbed newt</name>
    <dbReference type="NCBI Taxonomy" id="8319"/>
    <lineage>
        <taxon>Eukaryota</taxon>
        <taxon>Metazoa</taxon>
        <taxon>Chordata</taxon>
        <taxon>Craniata</taxon>
        <taxon>Vertebrata</taxon>
        <taxon>Euteleostomi</taxon>
        <taxon>Amphibia</taxon>
        <taxon>Batrachia</taxon>
        <taxon>Caudata</taxon>
        <taxon>Salamandroidea</taxon>
        <taxon>Salamandridae</taxon>
        <taxon>Pleurodelinae</taxon>
        <taxon>Pleurodeles</taxon>
    </lineage>
</organism>
<reference evidence="2" key="1">
    <citation type="journal article" date="2022" name="bioRxiv">
        <title>Sequencing and chromosome-scale assembly of the giantPleurodeles waltlgenome.</title>
        <authorList>
            <person name="Brown T."/>
            <person name="Elewa A."/>
            <person name="Iarovenko S."/>
            <person name="Subramanian E."/>
            <person name="Araus A.J."/>
            <person name="Petzold A."/>
            <person name="Susuki M."/>
            <person name="Suzuki K.-i.T."/>
            <person name="Hayashi T."/>
            <person name="Toyoda A."/>
            <person name="Oliveira C."/>
            <person name="Osipova E."/>
            <person name="Leigh N.D."/>
            <person name="Simon A."/>
            <person name="Yun M.H."/>
        </authorList>
    </citation>
    <scope>NUCLEOTIDE SEQUENCE</scope>
    <source>
        <strain evidence="2">20211129_DDA</strain>
        <tissue evidence="2">Liver</tissue>
    </source>
</reference>
<dbReference type="AlphaFoldDB" id="A0AAV7QZJ1"/>
<feature type="compositionally biased region" description="Gly residues" evidence="1">
    <location>
        <begin position="1"/>
        <end position="11"/>
    </location>
</feature>
<dbReference type="EMBL" id="JANPWB010000010">
    <property type="protein sequence ID" value="KAJ1144581.1"/>
    <property type="molecule type" value="Genomic_DNA"/>
</dbReference>
<evidence type="ECO:0000313" key="3">
    <source>
        <dbReference type="Proteomes" id="UP001066276"/>
    </source>
</evidence>
<evidence type="ECO:0000313" key="2">
    <source>
        <dbReference type="EMBL" id="KAJ1144581.1"/>
    </source>
</evidence>
<proteinExistence type="predicted"/>
<accession>A0AAV7QZJ1</accession>
<comment type="caution">
    <text evidence="2">The sequence shown here is derived from an EMBL/GenBank/DDBJ whole genome shotgun (WGS) entry which is preliminary data.</text>
</comment>